<protein>
    <recommendedName>
        <fullName evidence="3">DUF2905 domain-containing protein</fullName>
    </recommendedName>
</protein>
<evidence type="ECO:0008006" key="3">
    <source>
        <dbReference type="Google" id="ProtNLM"/>
    </source>
</evidence>
<organism evidence="2">
    <name type="scientific">marine sediment metagenome</name>
    <dbReference type="NCBI Taxonomy" id="412755"/>
    <lineage>
        <taxon>unclassified sequences</taxon>
        <taxon>metagenomes</taxon>
        <taxon>ecological metagenomes</taxon>
    </lineage>
</organism>
<sequence>MSEISGIGKLLITIGIIIIVAGLIISFMPKIPCLGKLPGDIHIKRKNFTIYFPLTTSIIVSIIASIILTAIFLIIRYLTK</sequence>
<keyword evidence="1" id="KW-0812">Transmembrane</keyword>
<proteinExistence type="predicted"/>
<keyword evidence="1" id="KW-0472">Membrane</keyword>
<accession>X1AD44</accession>
<dbReference type="InterPro" id="IPR021320">
    <property type="entry name" value="DUF2905"/>
</dbReference>
<reference evidence="2" key="1">
    <citation type="journal article" date="2014" name="Front. Microbiol.">
        <title>High frequency of phylogenetically diverse reductive dehalogenase-homologous genes in deep subseafloor sedimentary metagenomes.</title>
        <authorList>
            <person name="Kawai M."/>
            <person name="Futagami T."/>
            <person name="Toyoda A."/>
            <person name="Takaki Y."/>
            <person name="Nishi S."/>
            <person name="Hori S."/>
            <person name="Arai W."/>
            <person name="Tsubouchi T."/>
            <person name="Morono Y."/>
            <person name="Uchiyama I."/>
            <person name="Ito T."/>
            <person name="Fujiyama A."/>
            <person name="Inagaki F."/>
            <person name="Takami H."/>
        </authorList>
    </citation>
    <scope>NUCLEOTIDE SEQUENCE</scope>
    <source>
        <strain evidence="2">Expedition CK06-06</strain>
    </source>
</reference>
<dbReference type="EMBL" id="BART01000215">
    <property type="protein sequence ID" value="GAG67822.1"/>
    <property type="molecule type" value="Genomic_DNA"/>
</dbReference>
<dbReference type="PANTHER" id="PTHR36443">
    <property type="entry name" value="BSR5223 PROTEIN"/>
    <property type="match status" value="1"/>
</dbReference>
<evidence type="ECO:0000313" key="2">
    <source>
        <dbReference type="EMBL" id="GAG67822.1"/>
    </source>
</evidence>
<keyword evidence="1" id="KW-1133">Transmembrane helix</keyword>
<name>X1AD44_9ZZZZ</name>
<feature type="transmembrane region" description="Helical" evidence="1">
    <location>
        <begin position="48"/>
        <end position="75"/>
    </location>
</feature>
<comment type="caution">
    <text evidence="2">The sequence shown here is derived from an EMBL/GenBank/DDBJ whole genome shotgun (WGS) entry which is preliminary data.</text>
</comment>
<evidence type="ECO:0000256" key="1">
    <source>
        <dbReference type="SAM" id="Phobius"/>
    </source>
</evidence>
<dbReference type="Pfam" id="PF11146">
    <property type="entry name" value="DUF2905"/>
    <property type="match status" value="1"/>
</dbReference>
<dbReference type="PANTHER" id="PTHR36443:SF1">
    <property type="entry name" value="BSR5223 PROTEIN"/>
    <property type="match status" value="1"/>
</dbReference>
<gene>
    <name evidence="2" type="ORF">S01H4_01237</name>
</gene>
<feature type="transmembrane region" description="Helical" evidence="1">
    <location>
        <begin position="7"/>
        <end position="28"/>
    </location>
</feature>
<dbReference type="AlphaFoldDB" id="X1AD44"/>